<sequence length="314" mass="34533">MEKVLLFCDPGIDDSVAIMYALLHPDIELVGIVTGYGNVDQEQATNNAAYLLSLAGREDIPIYAGARFPLSGEVAVFYPEIHGENGLGPIQPPDEIKGDLLNFTDLFDVIEQYEGELTIVDVGRLTSLAMAFILGGEVMEKVKQIVIMGGSFLNPGNVTPLSEANFYGDPIAANLVMARGERVTLVPLNVTNYAIVTDRMITDVTQEEFNSFTALIEPVYSYYADAYAVLVPEIEGAPFHDVVALMTLVEPDMFDYVEKPVSVSADPATRGQSIADFRPSAEWEEETPFVRVAMDFVYDRFAKNFVETMKLGTE</sequence>
<dbReference type="Gene3D" id="3.90.245.10">
    <property type="entry name" value="Ribonucleoside hydrolase-like"/>
    <property type="match status" value="1"/>
</dbReference>
<dbReference type="GO" id="GO:0006152">
    <property type="term" value="P:purine nucleoside catabolic process"/>
    <property type="evidence" value="ECO:0007669"/>
    <property type="project" value="TreeGrafter"/>
</dbReference>
<dbReference type="RefSeq" id="WP_122901044.1">
    <property type="nucleotide sequence ID" value="NZ_RHIB01000003.1"/>
</dbReference>
<reference evidence="4 5" key="1">
    <citation type="submission" date="2018-10" db="EMBL/GenBank/DDBJ databases">
        <title>Bacillus Keqinensis sp. nov., a moderately halophilic bacterium isolated from a saline-alkaline lake.</title>
        <authorList>
            <person name="Wang H."/>
        </authorList>
    </citation>
    <scope>NUCLEOTIDE SEQUENCE [LARGE SCALE GENOMIC DNA]</scope>
    <source>
        <strain evidence="4 5">KQ-3</strain>
    </source>
</reference>
<evidence type="ECO:0000256" key="1">
    <source>
        <dbReference type="ARBA" id="ARBA00022801"/>
    </source>
</evidence>
<comment type="caution">
    <text evidence="4">The sequence shown here is derived from an EMBL/GenBank/DDBJ whole genome shotgun (WGS) entry which is preliminary data.</text>
</comment>
<dbReference type="Proteomes" id="UP000278746">
    <property type="component" value="Unassembled WGS sequence"/>
</dbReference>
<proteinExistence type="predicted"/>
<dbReference type="GO" id="GO:0008477">
    <property type="term" value="F:purine nucleosidase activity"/>
    <property type="evidence" value="ECO:0007669"/>
    <property type="project" value="TreeGrafter"/>
</dbReference>
<keyword evidence="1 4" id="KW-0378">Hydrolase</keyword>
<dbReference type="InterPro" id="IPR023186">
    <property type="entry name" value="IUNH"/>
</dbReference>
<evidence type="ECO:0000313" key="5">
    <source>
        <dbReference type="Proteomes" id="UP000278746"/>
    </source>
</evidence>
<organism evidence="4 5">
    <name type="scientific">Alteribacter keqinensis</name>
    <dbReference type="NCBI Taxonomy" id="2483800"/>
    <lineage>
        <taxon>Bacteria</taxon>
        <taxon>Bacillati</taxon>
        <taxon>Bacillota</taxon>
        <taxon>Bacilli</taxon>
        <taxon>Bacillales</taxon>
        <taxon>Bacillaceae</taxon>
        <taxon>Alteribacter</taxon>
    </lineage>
</organism>
<feature type="domain" description="Inosine/uridine-preferring nucleoside hydrolase" evidence="3">
    <location>
        <begin position="4"/>
        <end position="302"/>
    </location>
</feature>
<dbReference type="InterPro" id="IPR036452">
    <property type="entry name" value="Ribo_hydro-like"/>
</dbReference>
<name>A0A3M7TN37_9BACI</name>
<evidence type="ECO:0000259" key="3">
    <source>
        <dbReference type="Pfam" id="PF01156"/>
    </source>
</evidence>
<dbReference type="PANTHER" id="PTHR12304:SF4">
    <property type="entry name" value="URIDINE NUCLEOSIDASE"/>
    <property type="match status" value="1"/>
</dbReference>
<dbReference type="InterPro" id="IPR001910">
    <property type="entry name" value="Inosine/uridine_hydrolase_dom"/>
</dbReference>
<dbReference type="GO" id="GO:0005829">
    <property type="term" value="C:cytosol"/>
    <property type="evidence" value="ECO:0007669"/>
    <property type="project" value="TreeGrafter"/>
</dbReference>
<evidence type="ECO:0000313" key="4">
    <source>
        <dbReference type="EMBL" id="RNA67021.1"/>
    </source>
</evidence>
<evidence type="ECO:0000256" key="2">
    <source>
        <dbReference type="ARBA" id="ARBA00023295"/>
    </source>
</evidence>
<accession>A0A3M7TN37</accession>
<dbReference type="OrthoDB" id="9797882at2"/>
<keyword evidence="5" id="KW-1185">Reference proteome</keyword>
<dbReference type="PANTHER" id="PTHR12304">
    <property type="entry name" value="INOSINE-URIDINE PREFERRING NUCLEOSIDE HYDROLASE"/>
    <property type="match status" value="1"/>
</dbReference>
<dbReference type="Pfam" id="PF01156">
    <property type="entry name" value="IU_nuc_hydro"/>
    <property type="match status" value="1"/>
</dbReference>
<protein>
    <submittedName>
        <fullName evidence="4">Nucleoside hydrolase</fullName>
    </submittedName>
</protein>
<gene>
    <name evidence="4" type="ORF">EBO34_17685</name>
</gene>
<keyword evidence="2" id="KW-0326">Glycosidase</keyword>
<dbReference type="SUPFAM" id="SSF53590">
    <property type="entry name" value="Nucleoside hydrolase"/>
    <property type="match status" value="1"/>
</dbReference>
<dbReference type="AlphaFoldDB" id="A0A3M7TN37"/>
<dbReference type="CDD" id="cd00455">
    <property type="entry name" value="nuc_hydro"/>
    <property type="match status" value="1"/>
</dbReference>
<dbReference type="EMBL" id="RHIB01000003">
    <property type="protein sequence ID" value="RNA67021.1"/>
    <property type="molecule type" value="Genomic_DNA"/>
</dbReference>